<dbReference type="Gene3D" id="2.60.120.10">
    <property type="entry name" value="Jelly Rolls"/>
    <property type="match status" value="1"/>
</dbReference>
<evidence type="ECO:0000256" key="2">
    <source>
        <dbReference type="ARBA" id="ARBA00023125"/>
    </source>
</evidence>
<dbReference type="CDD" id="cd00038">
    <property type="entry name" value="CAP_ED"/>
    <property type="match status" value="1"/>
</dbReference>
<keyword evidence="3" id="KW-0804">Transcription</keyword>
<evidence type="ECO:0000256" key="3">
    <source>
        <dbReference type="ARBA" id="ARBA00023163"/>
    </source>
</evidence>
<accession>A0A9D1ES71</accession>
<dbReference type="InterPro" id="IPR014710">
    <property type="entry name" value="RmlC-like_jellyroll"/>
</dbReference>
<dbReference type="InterPro" id="IPR018490">
    <property type="entry name" value="cNMP-bd_dom_sf"/>
</dbReference>
<proteinExistence type="predicted"/>
<gene>
    <name evidence="6" type="ORF">IAB44_05010</name>
</gene>
<feature type="domain" description="HTH crp-type" evidence="5">
    <location>
        <begin position="155"/>
        <end position="223"/>
    </location>
</feature>
<dbReference type="Pfam" id="PF00027">
    <property type="entry name" value="cNMP_binding"/>
    <property type="match status" value="1"/>
</dbReference>
<protein>
    <submittedName>
        <fullName evidence="6">Crp/Fnr family transcriptional regulator</fullName>
    </submittedName>
</protein>
<dbReference type="InterPro" id="IPR000595">
    <property type="entry name" value="cNMP-bd_dom"/>
</dbReference>
<organism evidence="6 7">
    <name type="scientific">Candidatus Limivivens intestinipullorum</name>
    <dbReference type="NCBI Taxonomy" id="2840858"/>
    <lineage>
        <taxon>Bacteria</taxon>
        <taxon>Bacillati</taxon>
        <taxon>Bacillota</taxon>
        <taxon>Clostridia</taxon>
        <taxon>Lachnospirales</taxon>
        <taxon>Lachnospiraceae</taxon>
        <taxon>Lachnospiraceae incertae sedis</taxon>
        <taxon>Candidatus Limivivens</taxon>
    </lineage>
</organism>
<dbReference type="Proteomes" id="UP000823935">
    <property type="component" value="Unassembled WGS sequence"/>
</dbReference>
<evidence type="ECO:0000313" key="6">
    <source>
        <dbReference type="EMBL" id="HIS30899.1"/>
    </source>
</evidence>
<feature type="domain" description="Cyclic nucleotide-binding" evidence="4">
    <location>
        <begin position="14"/>
        <end position="137"/>
    </location>
</feature>
<dbReference type="SUPFAM" id="SSF51206">
    <property type="entry name" value="cAMP-binding domain-like"/>
    <property type="match status" value="1"/>
</dbReference>
<name>A0A9D1ES71_9FIRM</name>
<dbReference type="SUPFAM" id="SSF46785">
    <property type="entry name" value="Winged helix' DNA-binding domain"/>
    <property type="match status" value="1"/>
</dbReference>
<evidence type="ECO:0000313" key="7">
    <source>
        <dbReference type="Proteomes" id="UP000823935"/>
    </source>
</evidence>
<dbReference type="PROSITE" id="PS50042">
    <property type="entry name" value="CNMP_BINDING_3"/>
    <property type="match status" value="1"/>
</dbReference>
<dbReference type="PROSITE" id="PS51063">
    <property type="entry name" value="HTH_CRP_2"/>
    <property type="match status" value="1"/>
</dbReference>
<dbReference type="AlphaFoldDB" id="A0A9D1ES71"/>
<evidence type="ECO:0000256" key="1">
    <source>
        <dbReference type="ARBA" id="ARBA00023015"/>
    </source>
</evidence>
<dbReference type="GO" id="GO:0006355">
    <property type="term" value="P:regulation of DNA-templated transcription"/>
    <property type="evidence" value="ECO:0007669"/>
    <property type="project" value="InterPro"/>
</dbReference>
<dbReference type="Pfam" id="PF13545">
    <property type="entry name" value="HTH_Crp_2"/>
    <property type="match status" value="1"/>
</dbReference>
<evidence type="ECO:0000259" key="5">
    <source>
        <dbReference type="PROSITE" id="PS51063"/>
    </source>
</evidence>
<reference evidence="6" key="2">
    <citation type="journal article" date="2021" name="PeerJ">
        <title>Extensive microbial diversity within the chicken gut microbiome revealed by metagenomics and culture.</title>
        <authorList>
            <person name="Gilroy R."/>
            <person name="Ravi A."/>
            <person name="Getino M."/>
            <person name="Pursley I."/>
            <person name="Horton D.L."/>
            <person name="Alikhan N.F."/>
            <person name="Baker D."/>
            <person name="Gharbi K."/>
            <person name="Hall N."/>
            <person name="Watson M."/>
            <person name="Adriaenssens E.M."/>
            <person name="Foster-Nyarko E."/>
            <person name="Jarju S."/>
            <person name="Secka A."/>
            <person name="Antonio M."/>
            <person name="Oren A."/>
            <person name="Chaudhuri R.R."/>
            <person name="La Ragione R."/>
            <person name="Hildebrand F."/>
            <person name="Pallen M.J."/>
        </authorList>
    </citation>
    <scope>NUCLEOTIDE SEQUENCE</scope>
    <source>
        <strain evidence="6">CHK190-19873</strain>
    </source>
</reference>
<dbReference type="GO" id="GO:0003677">
    <property type="term" value="F:DNA binding"/>
    <property type="evidence" value="ECO:0007669"/>
    <property type="project" value="UniProtKB-KW"/>
</dbReference>
<dbReference type="InterPro" id="IPR012318">
    <property type="entry name" value="HTH_CRP"/>
</dbReference>
<sequence>MLENYLFLLKDYPFFSGMTEAEMLSVLRCTDAQILSKAKGTYLLRAGDCTTSMGLVLEGAVIVEQVDLWGHRNIMNKIEAGGFFGESFAATPGAVLNINVVAAESCEVLMLSISRLLQVCSNACEHHNKLIRNLVSVLAEKVLLFNAKITHISKRSTREKLLSYLSSEALRQGKRSFSIPFDRQQLADYLCVDRAAMSSELSKLQQEGILKTNRKHFELLTAVEL</sequence>
<dbReference type="InterPro" id="IPR036390">
    <property type="entry name" value="WH_DNA-bd_sf"/>
</dbReference>
<reference evidence="6" key="1">
    <citation type="submission" date="2020-10" db="EMBL/GenBank/DDBJ databases">
        <authorList>
            <person name="Gilroy R."/>
        </authorList>
    </citation>
    <scope>NUCLEOTIDE SEQUENCE</scope>
    <source>
        <strain evidence="6">CHK190-19873</strain>
    </source>
</reference>
<keyword evidence="1" id="KW-0805">Transcription regulation</keyword>
<evidence type="ECO:0000259" key="4">
    <source>
        <dbReference type="PROSITE" id="PS50042"/>
    </source>
</evidence>
<keyword evidence="2" id="KW-0238">DNA-binding</keyword>
<comment type="caution">
    <text evidence="6">The sequence shown here is derived from an EMBL/GenBank/DDBJ whole genome shotgun (WGS) entry which is preliminary data.</text>
</comment>
<dbReference type="EMBL" id="DVIQ01000024">
    <property type="protein sequence ID" value="HIS30899.1"/>
    <property type="molecule type" value="Genomic_DNA"/>
</dbReference>